<dbReference type="AlphaFoldDB" id="A0A8J3T861"/>
<evidence type="ECO:0000313" key="3">
    <source>
        <dbReference type="Proteomes" id="UP000599074"/>
    </source>
</evidence>
<evidence type="ECO:0000313" key="2">
    <source>
        <dbReference type="EMBL" id="GII20412.1"/>
    </source>
</evidence>
<dbReference type="EMBL" id="BOON01000001">
    <property type="protein sequence ID" value="GII20412.1"/>
    <property type="molecule type" value="Genomic_DNA"/>
</dbReference>
<dbReference type="RefSeq" id="WP_168113276.1">
    <property type="nucleotide sequence ID" value="NZ_BOON01000001.1"/>
</dbReference>
<sequence length="164" mass="18327">MSEPIEFFRDEDGFILPPTSNPHFRGIGSWLASDIQTYAPDSLDVLARVEDVRSGRSSFGEWEGNSGCTRFTPTDVTVESLGPRGGETTYTHEEAHSAMLGYWHFLTPTEESKKRALATWEGENEREHPCRPHLWRALGEPYAADGLPFEEAGGDRCGDIRPRG</sequence>
<name>A0A8J3T861_9ACTN</name>
<comment type="caution">
    <text evidence="2">The sequence shown here is derived from an EMBL/GenBank/DDBJ whole genome shotgun (WGS) entry which is preliminary data.</text>
</comment>
<feature type="region of interest" description="Disordered" evidence="1">
    <location>
        <begin position="145"/>
        <end position="164"/>
    </location>
</feature>
<evidence type="ECO:0000256" key="1">
    <source>
        <dbReference type="SAM" id="MobiDB-lite"/>
    </source>
</evidence>
<gene>
    <name evidence="2" type="ORF">Pme01_00090</name>
</gene>
<keyword evidence="3" id="KW-1185">Reference proteome</keyword>
<accession>A0A8J3T861</accession>
<organism evidence="2 3">
    <name type="scientific">Planosporangium mesophilum</name>
    <dbReference type="NCBI Taxonomy" id="689768"/>
    <lineage>
        <taxon>Bacteria</taxon>
        <taxon>Bacillati</taxon>
        <taxon>Actinomycetota</taxon>
        <taxon>Actinomycetes</taxon>
        <taxon>Micromonosporales</taxon>
        <taxon>Micromonosporaceae</taxon>
        <taxon>Planosporangium</taxon>
    </lineage>
</organism>
<reference evidence="2" key="1">
    <citation type="submission" date="2021-01" db="EMBL/GenBank/DDBJ databases">
        <title>Whole genome shotgun sequence of Planosporangium mesophilum NBRC 109066.</title>
        <authorList>
            <person name="Komaki H."/>
            <person name="Tamura T."/>
        </authorList>
    </citation>
    <scope>NUCLEOTIDE SEQUENCE</scope>
    <source>
        <strain evidence="2">NBRC 109066</strain>
    </source>
</reference>
<dbReference type="Proteomes" id="UP000599074">
    <property type="component" value="Unassembled WGS sequence"/>
</dbReference>
<feature type="compositionally biased region" description="Basic and acidic residues" evidence="1">
    <location>
        <begin position="153"/>
        <end position="164"/>
    </location>
</feature>
<proteinExistence type="predicted"/>
<protein>
    <submittedName>
        <fullName evidence="2">Uncharacterized protein</fullName>
    </submittedName>
</protein>